<proteinExistence type="predicted"/>
<name>A0ABY7IW28_STRNI</name>
<dbReference type="InterPro" id="IPR029057">
    <property type="entry name" value="PRTase-like"/>
</dbReference>
<dbReference type="Proteomes" id="UP001210169">
    <property type="component" value="Chromosome"/>
</dbReference>
<organism evidence="1 2">
    <name type="scientific">Streptomyces nigrescens</name>
    <dbReference type="NCBI Taxonomy" id="1920"/>
    <lineage>
        <taxon>Bacteria</taxon>
        <taxon>Bacillati</taxon>
        <taxon>Actinomycetota</taxon>
        <taxon>Actinomycetes</taxon>
        <taxon>Kitasatosporales</taxon>
        <taxon>Streptomycetaceae</taxon>
        <taxon>Streptomyces</taxon>
    </lineage>
</organism>
<dbReference type="RefSeq" id="WP_277410616.1">
    <property type="nucleotide sequence ID" value="NZ_CP114203.1"/>
</dbReference>
<keyword evidence="2" id="KW-1185">Reference proteome</keyword>
<protein>
    <recommendedName>
        <fullName evidence="3">Phosphoribosyltransferase</fullName>
    </recommendedName>
</protein>
<dbReference type="GeneID" id="301330167"/>
<evidence type="ECO:0000313" key="1">
    <source>
        <dbReference type="EMBL" id="WAU02890.1"/>
    </source>
</evidence>
<sequence length="358" mass="38481">MKRIMSVNGSSVYEYATTGPARTLICSTPSSRALLTDPTLCGTPYRRHSRNAVAQALHALTATDTSDLSTTPADQFATLNVLRGGLSFGIEDALGNVLQADPAVSFVGTERPPDGPIELTYDRWELADASVLVVGDIIGTGSTLARVLTEAVERAAKRGRPLQSILVFTIGSRLGVQRVLAALAATPAIASTYVQSQPSLTVVALEALYDLPSPEAPPAFPHFPFDLLRAPAAAAPEYEHHRLSTPGSLFERCAIYDGGVRAFTPADHTAERSAWWASVTDRKLPLAEVATRTAGLETYRKPLEQWKTTVPWSTQISHDEAAAIHRLGQKAIAFADDLTTDEYARDHLVAKGHTGTRT</sequence>
<evidence type="ECO:0000313" key="2">
    <source>
        <dbReference type="Proteomes" id="UP001210169"/>
    </source>
</evidence>
<evidence type="ECO:0008006" key="3">
    <source>
        <dbReference type="Google" id="ProtNLM"/>
    </source>
</evidence>
<reference evidence="1 2" key="1">
    <citation type="submission" date="2022-12" db="EMBL/GenBank/DDBJ databases">
        <authorList>
            <person name="Ruckert C."/>
            <person name="Busche T."/>
            <person name="Kalinowski J."/>
            <person name="Wittmann C."/>
        </authorList>
    </citation>
    <scope>NUCLEOTIDE SEQUENCE [LARGE SCALE GENOMIC DNA]</scope>
    <source>
        <strain evidence="1 2">DSM 40276</strain>
    </source>
</reference>
<dbReference type="SUPFAM" id="SSF53271">
    <property type="entry name" value="PRTase-like"/>
    <property type="match status" value="1"/>
</dbReference>
<dbReference type="EMBL" id="CP114203">
    <property type="protein sequence ID" value="WAU02890.1"/>
    <property type="molecule type" value="Genomic_DNA"/>
</dbReference>
<accession>A0ABY7IW28</accession>
<gene>
    <name evidence="1" type="ORF">STRNI_000967</name>
</gene>